<dbReference type="VEuPathDB" id="CryptoDB:Vbra_12284"/>
<dbReference type="Proteomes" id="UP000041254">
    <property type="component" value="Unassembled WGS sequence"/>
</dbReference>
<dbReference type="Pfam" id="PF03607">
    <property type="entry name" value="DCX"/>
    <property type="match status" value="1"/>
</dbReference>
<feature type="compositionally biased region" description="Basic and acidic residues" evidence="1">
    <location>
        <begin position="50"/>
        <end position="67"/>
    </location>
</feature>
<organism evidence="3 4">
    <name type="scientific">Vitrella brassicaformis (strain CCMP3155)</name>
    <dbReference type="NCBI Taxonomy" id="1169540"/>
    <lineage>
        <taxon>Eukaryota</taxon>
        <taxon>Sar</taxon>
        <taxon>Alveolata</taxon>
        <taxon>Colpodellida</taxon>
        <taxon>Vitrellaceae</taxon>
        <taxon>Vitrella</taxon>
    </lineage>
</organism>
<keyword evidence="4" id="KW-1185">Reference proteome</keyword>
<evidence type="ECO:0000256" key="1">
    <source>
        <dbReference type="SAM" id="MobiDB-lite"/>
    </source>
</evidence>
<reference evidence="3 4" key="1">
    <citation type="submission" date="2014-11" db="EMBL/GenBank/DDBJ databases">
        <authorList>
            <person name="Zhu J."/>
            <person name="Qi W."/>
            <person name="Song R."/>
        </authorList>
    </citation>
    <scope>NUCLEOTIDE SEQUENCE [LARGE SCALE GENOMIC DNA]</scope>
</reference>
<dbReference type="GO" id="GO:0005874">
    <property type="term" value="C:microtubule"/>
    <property type="evidence" value="ECO:0007669"/>
    <property type="project" value="TreeGrafter"/>
</dbReference>
<dbReference type="InterPro" id="IPR003533">
    <property type="entry name" value="Doublecortin_dom"/>
</dbReference>
<dbReference type="OrthoDB" id="548799at2759"/>
<dbReference type="EMBL" id="CDMY01000255">
    <property type="protein sequence ID" value="CEL97699.1"/>
    <property type="molecule type" value="Genomic_DNA"/>
</dbReference>
<dbReference type="InParanoid" id="A0A0G4EL29"/>
<dbReference type="AlphaFoldDB" id="A0A0G4EL29"/>
<dbReference type="InterPro" id="IPR036572">
    <property type="entry name" value="Doublecortin_dom_sf"/>
</dbReference>
<sequence>MAPKQNIFDKLTDSSQYTGAHKHRFDDSGQGRGIAGREEIVNVDGSTESTARKHAVEKTVDHAERAGRKPVVQGPLGQQKFGTQAETPISIWLYKNGDKHFKGVKFVVKKTIRNMDQFIAEANKQGCQPKSGVIRKIYKQNMKTVVKDLADFEDGEKYLCCGPEKPQE</sequence>
<dbReference type="GO" id="GO:0005815">
    <property type="term" value="C:microtubule organizing center"/>
    <property type="evidence" value="ECO:0007669"/>
    <property type="project" value="TreeGrafter"/>
</dbReference>
<feature type="region of interest" description="Disordered" evidence="1">
    <location>
        <begin position="1"/>
        <end position="80"/>
    </location>
</feature>
<dbReference type="PhylomeDB" id="A0A0G4EL29"/>
<protein>
    <recommendedName>
        <fullName evidence="2">Doublecortin domain-containing protein</fullName>
    </recommendedName>
</protein>
<proteinExistence type="predicted"/>
<dbReference type="SUPFAM" id="SSF89837">
    <property type="entry name" value="Doublecortin (DC)"/>
    <property type="match status" value="1"/>
</dbReference>
<dbReference type="PANTHER" id="PTHR23004:SF11">
    <property type="entry name" value="PROTEIN RPI-1"/>
    <property type="match status" value="1"/>
</dbReference>
<evidence type="ECO:0000313" key="4">
    <source>
        <dbReference type="Proteomes" id="UP000041254"/>
    </source>
</evidence>
<name>A0A0G4EL29_VITBC</name>
<feature type="compositionally biased region" description="Basic and acidic residues" evidence="1">
    <location>
        <begin position="24"/>
        <end position="40"/>
    </location>
</feature>
<gene>
    <name evidence="3" type="ORF">Vbra_12284</name>
</gene>
<dbReference type="GO" id="GO:0046785">
    <property type="term" value="P:microtubule polymerization"/>
    <property type="evidence" value="ECO:0007669"/>
    <property type="project" value="InterPro"/>
</dbReference>
<dbReference type="SMART" id="SM00537">
    <property type="entry name" value="DCX"/>
    <property type="match status" value="1"/>
</dbReference>
<dbReference type="GO" id="GO:0035556">
    <property type="term" value="P:intracellular signal transduction"/>
    <property type="evidence" value="ECO:0007669"/>
    <property type="project" value="InterPro"/>
</dbReference>
<evidence type="ECO:0000259" key="2">
    <source>
        <dbReference type="PROSITE" id="PS50309"/>
    </source>
</evidence>
<feature type="domain" description="Doublecortin" evidence="2">
    <location>
        <begin position="89"/>
        <end position="168"/>
    </location>
</feature>
<dbReference type="GO" id="GO:0015631">
    <property type="term" value="F:tubulin binding"/>
    <property type="evidence" value="ECO:0007669"/>
    <property type="project" value="InterPro"/>
</dbReference>
<dbReference type="PROSITE" id="PS50309">
    <property type="entry name" value="DC"/>
    <property type="match status" value="1"/>
</dbReference>
<dbReference type="Pfam" id="PF05517">
    <property type="entry name" value="p25-alpha"/>
    <property type="match status" value="1"/>
</dbReference>
<dbReference type="CDD" id="cd01617">
    <property type="entry name" value="DCX"/>
    <property type="match status" value="1"/>
</dbReference>
<dbReference type="Gene3D" id="3.10.20.230">
    <property type="entry name" value="Doublecortin domain"/>
    <property type="match status" value="1"/>
</dbReference>
<evidence type="ECO:0000313" key="3">
    <source>
        <dbReference type="EMBL" id="CEL97699.1"/>
    </source>
</evidence>
<dbReference type="PANTHER" id="PTHR23004">
    <property type="entry name" value="DOUBLECORTIN DOMAIN CONTAINING 2"/>
    <property type="match status" value="1"/>
</dbReference>
<dbReference type="InterPro" id="IPR008907">
    <property type="entry name" value="TPP/p25"/>
</dbReference>
<accession>A0A0G4EL29</accession>